<evidence type="ECO:0000256" key="1">
    <source>
        <dbReference type="SAM" id="MobiDB-lite"/>
    </source>
</evidence>
<dbReference type="EMBL" id="VVYX01000011">
    <property type="protein sequence ID" value="KAA5419357.1"/>
    <property type="molecule type" value="Genomic_DNA"/>
</dbReference>
<dbReference type="AlphaFoldDB" id="A0A6L3K293"/>
<name>A0A6L3K293_9BACE</name>
<dbReference type="InterPro" id="IPR025048">
    <property type="entry name" value="DUF3987"/>
</dbReference>
<comment type="caution">
    <text evidence="3">The sequence shown here is derived from an EMBL/GenBank/DDBJ whole genome shotgun (WGS) entry which is preliminary data.</text>
</comment>
<dbReference type="InterPro" id="IPR014907">
    <property type="entry name" value="BT4734-like_N"/>
</dbReference>
<feature type="region of interest" description="Disordered" evidence="1">
    <location>
        <begin position="309"/>
        <end position="338"/>
    </location>
</feature>
<dbReference type="Pfam" id="PF08800">
    <property type="entry name" value="BT4734-like_N"/>
    <property type="match status" value="1"/>
</dbReference>
<protein>
    <submittedName>
        <fullName evidence="3">DUF3987 domain-containing protein</fullName>
    </submittedName>
</protein>
<dbReference type="RefSeq" id="WP_149946620.1">
    <property type="nucleotide sequence ID" value="NZ_JBBNMF010000025.1"/>
</dbReference>
<gene>
    <name evidence="3" type="ORF">F2Y87_10250</name>
</gene>
<organism evidence="3 4">
    <name type="scientific">Bacteroides cellulosilyticus</name>
    <dbReference type="NCBI Taxonomy" id="246787"/>
    <lineage>
        <taxon>Bacteria</taxon>
        <taxon>Pseudomonadati</taxon>
        <taxon>Bacteroidota</taxon>
        <taxon>Bacteroidia</taxon>
        <taxon>Bacteroidales</taxon>
        <taxon>Bacteroidaceae</taxon>
        <taxon>Bacteroides</taxon>
    </lineage>
</organism>
<evidence type="ECO:0000313" key="3">
    <source>
        <dbReference type="EMBL" id="KAA5419357.1"/>
    </source>
</evidence>
<feature type="domain" description="BT4734-like N-terminal" evidence="2">
    <location>
        <begin position="67"/>
        <end position="186"/>
    </location>
</feature>
<sequence>MEETISKESQSPGYLVSEFTGVRSKKSQTISIKQYLDKVRSDEFKEKVLRHRLLRQQPGHEAEAQAIKSKMPCIIPAGICQGGHAASQLVQLSLITSVDLDDTNERTDEIFESLKELPYLKVLHRSISGTGLKAFLCISISNPDQYSAIYAAVSAEISQYAQHPCDKKCKDITRPCFYSWDPEAYYNPTATSYSLPEATAAEEEGTPNVAKFHPLSSAAPGATPAEGDNPAAPGFLAQFVSDFEHRNPFMRGERNDIALKLGRASRSKGFSSEELESIISVFSKHWSNSDFTADDIRKRVQAGYQFVNKQQSSEKPPFQGSQGSRFTMNPPRQERASEDEDVLLENNNKLRSAAPYFPEEVYLHLPRFLQECVKYAANPREKDIMLLGSLNNCSACLPGTRFIYKNAEHSTHFYSAVPASAAAGKSAIGFTSYLMDAIQEHYDRLRRKQKKEFEKAQLVWEKEQHAAFREKRCADINLKPEEPKYIYIKISPTTSKSRLIEHLRDSGELGCCMTSTEIGTLISAIGQDYGKYTDILCKAFHHEEISSSYKVDGDPIIVHLPRLALNLSGTQEQFILFFISLEDGLYSRFVIYTREAEWIWETCAPMDDQTDLRSYYRKLGEQLLEMHLHLLDFPTQVTFTAEQWKEHTRQFTEMLNNAIVEGKDAPGGIVFRHGLFAMRIAALLTVFRKWEDYKFAKEYCCTDEDFNTAMLITRTLIEHSLLMSTALPSTVHPPVAMHKYHRLTGIIHNLTNTFTFSAFMQEAERHGLSLSSAKRLLKKAVDLEFIVKQEDNYKKRK</sequence>
<proteinExistence type="predicted"/>
<evidence type="ECO:0000313" key="4">
    <source>
        <dbReference type="Proteomes" id="UP000482653"/>
    </source>
</evidence>
<reference evidence="3 4" key="1">
    <citation type="journal article" date="2019" name="Nat. Med.">
        <title>A library of human gut bacterial isolates paired with longitudinal multiomics data enables mechanistic microbiome research.</title>
        <authorList>
            <person name="Poyet M."/>
            <person name="Groussin M."/>
            <person name="Gibbons S.M."/>
            <person name="Avila-Pacheco J."/>
            <person name="Jiang X."/>
            <person name="Kearney S.M."/>
            <person name="Perrotta A.R."/>
            <person name="Berdy B."/>
            <person name="Zhao S."/>
            <person name="Lieberman T.D."/>
            <person name="Swanson P.K."/>
            <person name="Smith M."/>
            <person name="Roesemann S."/>
            <person name="Alexander J.E."/>
            <person name="Rich S.A."/>
            <person name="Livny J."/>
            <person name="Vlamakis H."/>
            <person name="Clish C."/>
            <person name="Bullock K."/>
            <person name="Deik A."/>
            <person name="Scott J."/>
            <person name="Pierce K.A."/>
            <person name="Xavier R.J."/>
            <person name="Alm E.J."/>
        </authorList>
    </citation>
    <scope>NUCLEOTIDE SEQUENCE [LARGE SCALE GENOMIC DNA]</scope>
    <source>
        <strain evidence="3 4">BIOML-A8</strain>
    </source>
</reference>
<feature type="compositionally biased region" description="Polar residues" evidence="1">
    <location>
        <begin position="309"/>
        <end position="327"/>
    </location>
</feature>
<evidence type="ECO:0000259" key="2">
    <source>
        <dbReference type="Pfam" id="PF08800"/>
    </source>
</evidence>
<dbReference type="Proteomes" id="UP000482653">
    <property type="component" value="Unassembled WGS sequence"/>
</dbReference>
<accession>A0A6L3K293</accession>
<dbReference type="Pfam" id="PF13148">
    <property type="entry name" value="DUF3987"/>
    <property type="match status" value="1"/>
</dbReference>